<evidence type="ECO:0000313" key="15">
    <source>
        <dbReference type="Proteomes" id="UP001046870"/>
    </source>
</evidence>
<evidence type="ECO:0000256" key="9">
    <source>
        <dbReference type="PROSITE-ProRule" id="PRU00323"/>
    </source>
</evidence>
<gene>
    <name evidence="14" type="ORF">MATL_G00143670</name>
</gene>
<accession>A0A9D3PYI7</accession>
<evidence type="ECO:0000256" key="12">
    <source>
        <dbReference type="SAM" id="SignalP"/>
    </source>
</evidence>
<dbReference type="EMBL" id="JAFDVH010000011">
    <property type="protein sequence ID" value="KAG7468543.1"/>
    <property type="molecule type" value="Genomic_DNA"/>
</dbReference>
<evidence type="ECO:0000256" key="3">
    <source>
        <dbReference type="ARBA" id="ARBA00022729"/>
    </source>
</evidence>
<dbReference type="PROSITE" id="PS50963">
    <property type="entry name" value="LINK_2"/>
    <property type="match status" value="1"/>
</dbReference>
<evidence type="ECO:0000256" key="2">
    <source>
        <dbReference type="ARBA" id="ARBA00022692"/>
    </source>
</evidence>
<feature type="compositionally biased region" description="Basic and acidic residues" evidence="10">
    <location>
        <begin position="253"/>
        <end position="266"/>
    </location>
</feature>
<feature type="domain" description="Link" evidence="13">
    <location>
        <begin position="41"/>
        <end position="132"/>
    </location>
</feature>
<evidence type="ECO:0000313" key="14">
    <source>
        <dbReference type="EMBL" id="KAG7468543.1"/>
    </source>
</evidence>
<dbReference type="GO" id="GO:0004888">
    <property type="term" value="F:transmembrane signaling receptor activity"/>
    <property type="evidence" value="ECO:0007669"/>
    <property type="project" value="TreeGrafter"/>
</dbReference>
<sequence>MARACFTACLICSFAIPALLFNPSQLQVYPKNSRVSGVFEVTFGSSPNKISYAFNASQAREVCQFLNVTIASKAQVSEAHRNGLETCRYGWIDEQIAVIPRIKPSKGCGQNQVGVIPWRTPVTTPFDVFCFNATDLEIQLDVMTTNVPTTTKQVLTASSSPSPTVTLLLQSTHSTRSSSDSPSPTPTHTDLPLRPQLKGITEFSFGVVPTALLVTAVMLFLLSAFAALWINRKNSVPFWKRKQQKEGAEEVWKSSCEKELNEHQTEDVEAGSNDNSS</sequence>
<dbReference type="InterPro" id="IPR016186">
    <property type="entry name" value="C-type_lectin-like/link_sf"/>
</dbReference>
<evidence type="ECO:0000256" key="8">
    <source>
        <dbReference type="ARBA" id="ARBA00023180"/>
    </source>
</evidence>
<keyword evidence="5 11" id="KW-0472">Membrane</keyword>
<feature type="transmembrane region" description="Helical" evidence="11">
    <location>
        <begin position="203"/>
        <end position="230"/>
    </location>
</feature>
<dbReference type="AlphaFoldDB" id="A0A9D3PYI7"/>
<dbReference type="SMART" id="SM00445">
    <property type="entry name" value="LINK"/>
    <property type="match status" value="1"/>
</dbReference>
<comment type="caution">
    <text evidence="9">Lacks conserved residue(s) required for the propagation of feature annotation.</text>
</comment>
<dbReference type="Proteomes" id="UP001046870">
    <property type="component" value="Chromosome 11"/>
</dbReference>
<dbReference type="InterPro" id="IPR043210">
    <property type="entry name" value="CD44_antigen-like"/>
</dbReference>
<dbReference type="GO" id="GO:0005540">
    <property type="term" value="F:hyaluronic acid binding"/>
    <property type="evidence" value="ECO:0007669"/>
    <property type="project" value="InterPro"/>
</dbReference>
<evidence type="ECO:0000256" key="4">
    <source>
        <dbReference type="ARBA" id="ARBA00022989"/>
    </source>
</evidence>
<organism evidence="14 15">
    <name type="scientific">Megalops atlanticus</name>
    <name type="common">Tarpon</name>
    <name type="synonym">Clupea gigantea</name>
    <dbReference type="NCBI Taxonomy" id="7932"/>
    <lineage>
        <taxon>Eukaryota</taxon>
        <taxon>Metazoa</taxon>
        <taxon>Chordata</taxon>
        <taxon>Craniata</taxon>
        <taxon>Vertebrata</taxon>
        <taxon>Euteleostomi</taxon>
        <taxon>Actinopterygii</taxon>
        <taxon>Neopterygii</taxon>
        <taxon>Teleostei</taxon>
        <taxon>Elopiformes</taxon>
        <taxon>Megalopidae</taxon>
        <taxon>Megalops</taxon>
    </lineage>
</organism>
<name>A0A9D3PYI7_MEGAT</name>
<keyword evidence="15" id="KW-1185">Reference proteome</keyword>
<keyword evidence="8" id="KW-0325">Glycoprotein</keyword>
<evidence type="ECO:0000256" key="6">
    <source>
        <dbReference type="ARBA" id="ARBA00023157"/>
    </source>
</evidence>
<dbReference type="PANTHER" id="PTHR10225:SF2">
    <property type="entry name" value="LYMPHATIC VESSEL ENDOTHELIAL HYALURONIC ACID RECEPTOR 1"/>
    <property type="match status" value="1"/>
</dbReference>
<protein>
    <recommendedName>
        <fullName evidence="13">Link domain-containing protein</fullName>
    </recommendedName>
</protein>
<keyword evidence="2 11" id="KW-0812">Transmembrane</keyword>
<feature type="region of interest" description="Disordered" evidence="10">
    <location>
        <begin position="253"/>
        <end position="277"/>
    </location>
</feature>
<evidence type="ECO:0000256" key="7">
    <source>
        <dbReference type="ARBA" id="ARBA00023170"/>
    </source>
</evidence>
<keyword evidence="6 9" id="KW-1015">Disulfide bond</keyword>
<evidence type="ECO:0000259" key="13">
    <source>
        <dbReference type="PROSITE" id="PS50963"/>
    </source>
</evidence>
<dbReference type="Pfam" id="PF00193">
    <property type="entry name" value="Xlink"/>
    <property type="match status" value="1"/>
</dbReference>
<reference evidence="14" key="1">
    <citation type="submission" date="2021-01" db="EMBL/GenBank/DDBJ databases">
        <authorList>
            <person name="Zahm M."/>
            <person name="Roques C."/>
            <person name="Cabau C."/>
            <person name="Klopp C."/>
            <person name="Donnadieu C."/>
            <person name="Jouanno E."/>
            <person name="Lampietro C."/>
            <person name="Louis A."/>
            <person name="Herpin A."/>
            <person name="Echchiki A."/>
            <person name="Berthelot C."/>
            <person name="Parey E."/>
            <person name="Roest-Crollius H."/>
            <person name="Braasch I."/>
            <person name="Postlethwait J."/>
            <person name="Bobe J."/>
            <person name="Montfort J."/>
            <person name="Bouchez O."/>
            <person name="Begum T."/>
            <person name="Mejri S."/>
            <person name="Adams A."/>
            <person name="Chen W.-J."/>
            <person name="Guiguen Y."/>
        </authorList>
    </citation>
    <scope>NUCLEOTIDE SEQUENCE</scope>
    <source>
        <strain evidence="14">YG-15Mar2019-1</strain>
        <tissue evidence="14">Brain</tissue>
    </source>
</reference>
<comment type="caution">
    <text evidence="14">The sequence shown here is derived from an EMBL/GenBank/DDBJ whole genome shotgun (WGS) entry which is preliminary data.</text>
</comment>
<dbReference type="InterPro" id="IPR016187">
    <property type="entry name" value="CTDL_fold"/>
</dbReference>
<evidence type="ECO:0000256" key="1">
    <source>
        <dbReference type="ARBA" id="ARBA00004167"/>
    </source>
</evidence>
<dbReference type="InterPro" id="IPR000538">
    <property type="entry name" value="Link_dom"/>
</dbReference>
<feature type="region of interest" description="Disordered" evidence="10">
    <location>
        <begin position="170"/>
        <end position="193"/>
    </location>
</feature>
<feature type="chain" id="PRO_5038963925" description="Link domain-containing protein" evidence="12">
    <location>
        <begin position="21"/>
        <end position="277"/>
    </location>
</feature>
<feature type="signal peptide" evidence="12">
    <location>
        <begin position="1"/>
        <end position="20"/>
    </location>
</feature>
<evidence type="ECO:0000256" key="11">
    <source>
        <dbReference type="SAM" id="Phobius"/>
    </source>
</evidence>
<evidence type="ECO:0000256" key="5">
    <source>
        <dbReference type="ARBA" id="ARBA00023136"/>
    </source>
</evidence>
<dbReference type="OrthoDB" id="9938473at2759"/>
<dbReference type="SUPFAM" id="SSF56436">
    <property type="entry name" value="C-type lectin-like"/>
    <property type="match status" value="1"/>
</dbReference>
<proteinExistence type="predicted"/>
<dbReference type="GO" id="GO:0007155">
    <property type="term" value="P:cell adhesion"/>
    <property type="evidence" value="ECO:0007669"/>
    <property type="project" value="InterPro"/>
</dbReference>
<keyword evidence="7" id="KW-0675">Receptor</keyword>
<dbReference type="PRINTS" id="PR01265">
    <property type="entry name" value="LINKMODULE"/>
</dbReference>
<evidence type="ECO:0000256" key="10">
    <source>
        <dbReference type="SAM" id="MobiDB-lite"/>
    </source>
</evidence>
<feature type="disulfide bond" evidence="9">
    <location>
        <begin position="87"/>
        <end position="108"/>
    </location>
</feature>
<dbReference type="GO" id="GO:0005886">
    <property type="term" value="C:plasma membrane"/>
    <property type="evidence" value="ECO:0007669"/>
    <property type="project" value="TreeGrafter"/>
</dbReference>
<keyword evidence="3 12" id="KW-0732">Signal</keyword>
<comment type="subcellular location">
    <subcellularLocation>
        <location evidence="1">Membrane</location>
        <topology evidence="1">Single-pass membrane protein</topology>
    </subcellularLocation>
</comment>
<dbReference type="Gene3D" id="3.10.100.10">
    <property type="entry name" value="Mannose-Binding Protein A, subunit A"/>
    <property type="match status" value="1"/>
</dbReference>
<keyword evidence="4 11" id="KW-1133">Transmembrane helix</keyword>
<dbReference type="PROSITE" id="PS01241">
    <property type="entry name" value="LINK_1"/>
    <property type="match status" value="1"/>
</dbReference>
<dbReference type="PANTHER" id="PTHR10225">
    <property type="entry name" value="HYALURONAN RECEPTOR"/>
    <property type="match status" value="1"/>
</dbReference>